<keyword evidence="2" id="KW-1185">Reference proteome</keyword>
<dbReference type="EMBL" id="MU393513">
    <property type="protein sequence ID" value="KAI4863051.1"/>
    <property type="molecule type" value="Genomic_DNA"/>
</dbReference>
<evidence type="ECO:0000313" key="2">
    <source>
        <dbReference type="Proteomes" id="UP001497700"/>
    </source>
</evidence>
<comment type="caution">
    <text evidence="1">The sequence shown here is derived from an EMBL/GenBank/DDBJ whole genome shotgun (WGS) entry which is preliminary data.</text>
</comment>
<organism evidence="1 2">
    <name type="scientific">Hypoxylon rubiginosum</name>
    <dbReference type="NCBI Taxonomy" id="110542"/>
    <lineage>
        <taxon>Eukaryota</taxon>
        <taxon>Fungi</taxon>
        <taxon>Dikarya</taxon>
        <taxon>Ascomycota</taxon>
        <taxon>Pezizomycotina</taxon>
        <taxon>Sordariomycetes</taxon>
        <taxon>Xylariomycetidae</taxon>
        <taxon>Xylariales</taxon>
        <taxon>Hypoxylaceae</taxon>
        <taxon>Hypoxylon</taxon>
    </lineage>
</organism>
<protein>
    <submittedName>
        <fullName evidence="1">NAD(P)-binding protein</fullName>
    </submittedName>
</protein>
<accession>A0ACB9YVG3</accession>
<gene>
    <name evidence="1" type="ORF">F4820DRAFT_428502</name>
</gene>
<proteinExistence type="predicted"/>
<reference evidence="1 2" key="1">
    <citation type="journal article" date="2022" name="New Phytol.">
        <title>Ecological generalism drives hyperdiversity of secondary metabolite gene clusters in xylarialean endophytes.</title>
        <authorList>
            <person name="Franco M.E.E."/>
            <person name="Wisecaver J.H."/>
            <person name="Arnold A.E."/>
            <person name="Ju Y.M."/>
            <person name="Slot J.C."/>
            <person name="Ahrendt S."/>
            <person name="Moore L.P."/>
            <person name="Eastman K.E."/>
            <person name="Scott K."/>
            <person name="Konkel Z."/>
            <person name="Mondo S.J."/>
            <person name="Kuo A."/>
            <person name="Hayes R.D."/>
            <person name="Haridas S."/>
            <person name="Andreopoulos B."/>
            <person name="Riley R."/>
            <person name="LaButti K."/>
            <person name="Pangilinan J."/>
            <person name="Lipzen A."/>
            <person name="Amirebrahimi M."/>
            <person name="Yan J."/>
            <person name="Adam C."/>
            <person name="Keymanesh K."/>
            <person name="Ng V."/>
            <person name="Louie K."/>
            <person name="Northen T."/>
            <person name="Drula E."/>
            <person name="Henrissat B."/>
            <person name="Hsieh H.M."/>
            <person name="Youens-Clark K."/>
            <person name="Lutzoni F."/>
            <person name="Miadlikowska J."/>
            <person name="Eastwood D.C."/>
            <person name="Hamelin R.C."/>
            <person name="Grigoriev I.V."/>
            <person name="U'Ren J.M."/>
        </authorList>
    </citation>
    <scope>NUCLEOTIDE SEQUENCE [LARGE SCALE GENOMIC DNA]</scope>
    <source>
        <strain evidence="1 2">CBS 119005</strain>
    </source>
</reference>
<dbReference type="Proteomes" id="UP001497700">
    <property type="component" value="Unassembled WGS sequence"/>
</dbReference>
<evidence type="ECO:0000313" key="1">
    <source>
        <dbReference type="EMBL" id="KAI4863051.1"/>
    </source>
</evidence>
<sequence length="247" mass="26874">MAHTIVLISGANRGLGKGLLARFLARPNHIVIAANRNPEHPTSKALATLPKGRESRLVVVKIDATIESEASEGVEQLKAQGIERLDVVVSNAGVSYAWPRVSELTTVDLMGHITPDLLGVIWLYQATFPLLKKSTNPKWITMGSVAGKLEEQPDVANTAYAIPKAAVHWVTKRINQEEDWLTAIVLHPGWVLTDMGIAASKGTGISLENFNTSLDDSCDGMVHLIDVATKESQGGKFFSWEGEQESW</sequence>
<name>A0ACB9YVG3_9PEZI</name>